<evidence type="ECO:0000313" key="3">
    <source>
        <dbReference type="EMBL" id="CAE6535144.1"/>
    </source>
</evidence>
<protein>
    <submittedName>
        <fullName evidence="3">Uncharacterized protein</fullName>
    </submittedName>
</protein>
<feature type="region of interest" description="Disordered" evidence="2">
    <location>
        <begin position="816"/>
        <end position="928"/>
    </location>
</feature>
<gene>
    <name evidence="3" type="ORF">RDB_LOCUS138647</name>
</gene>
<dbReference type="Proteomes" id="UP000663850">
    <property type="component" value="Unassembled WGS sequence"/>
</dbReference>
<proteinExistence type="predicted"/>
<dbReference type="PANTHER" id="PTHR13037">
    <property type="entry name" value="FORMIN"/>
    <property type="match status" value="1"/>
</dbReference>
<feature type="region of interest" description="Disordered" evidence="2">
    <location>
        <begin position="397"/>
        <end position="437"/>
    </location>
</feature>
<feature type="compositionally biased region" description="Polar residues" evidence="2">
    <location>
        <begin position="397"/>
        <end position="418"/>
    </location>
</feature>
<evidence type="ECO:0000256" key="2">
    <source>
        <dbReference type="SAM" id="MobiDB-lite"/>
    </source>
</evidence>
<feature type="region of interest" description="Disordered" evidence="2">
    <location>
        <begin position="663"/>
        <end position="685"/>
    </location>
</feature>
<keyword evidence="1" id="KW-0945">Host-virus interaction</keyword>
<organism evidence="3 4">
    <name type="scientific">Rhizoctonia solani</name>
    <dbReference type="NCBI Taxonomy" id="456999"/>
    <lineage>
        <taxon>Eukaryota</taxon>
        <taxon>Fungi</taxon>
        <taxon>Dikarya</taxon>
        <taxon>Basidiomycota</taxon>
        <taxon>Agaricomycotina</taxon>
        <taxon>Agaricomycetes</taxon>
        <taxon>Cantharellales</taxon>
        <taxon>Ceratobasidiaceae</taxon>
        <taxon>Rhizoctonia</taxon>
    </lineage>
</organism>
<accession>A0A8H3HTX8</accession>
<dbReference type="EMBL" id="CAJMWZ010007278">
    <property type="protein sequence ID" value="CAE6535144.1"/>
    <property type="molecule type" value="Genomic_DNA"/>
</dbReference>
<evidence type="ECO:0000313" key="4">
    <source>
        <dbReference type="Proteomes" id="UP000663850"/>
    </source>
</evidence>
<comment type="caution">
    <text evidence="3">The sequence shown here is derived from an EMBL/GenBank/DDBJ whole genome shotgun (WGS) entry which is preliminary data.</text>
</comment>
<evidence type="ECO:0000256" key="1">
    <source>
        <dbReference type="ARBA" id="ARBA00022581"/>
    </source>
</evidence>
<sequence length="1030" mass="111194">MGDLLGKTHVFQSGMDGPGPSQVETAQYLISMAHEGSRAMILHSGYSSIFASAQVFNPLVGDFELIDLGDQQDPSALNQESVLPSKDSPSRVTFSNLVPTAVELVPTAVELVMSTDSSSAPFVPTPLLNGALDLSPTPGVPLPLDQVVDTLPSTPSTYSAFDDPYQTSDFAGDADDVSHQLCVLEYNDNFSSLASARLRIVTRSTPVLIIPSQADWARSDGYYINGIRQPVLRRVRREVSYVGPPSEVMHRIKHYLTEQPVPCGDCQAPKRPDLGFLGLIEKYSSRIPSVGKFNQPESSSCTTNYTRRCLPAQSSCYGSPTTPVVVDPYSPSVQPLSTPTPKSTITEMALDSRIDPEGMLFDSVLYPLTSIPSAALPRPSPITNPGRNGLYSVLSSATSGSLPSNDASESPSLVTSTESPPPLSIAPLPNKSPLNSEEGYLLDETHRLAYDSLIHGHEATPTQSSAKAAFLQGLSALAEMLPSVSPRPHLRRIKLTDAGYLCAPDREHWTGLDPIDFDGSWIGVEGLNNPLFKGFVGYHFLSPSRANIVGTLFHYGSLVIIDLAGYNHELCKCSRLAILRDEHNDALPMLPERPETVKVVDAPIIAPYKIEEDLAAPLPTTIDDLRGHPTIDDEEIVELHLGPPGQNKIFGSRGIGNRVEHIHEHSPGPGQVGCPSSKGIRKERHPGTSAIARRDLMRLPSPRRCRWLNGRKRPKCQSCLAPSSHFRPPYRIYLPELQPVKGYSAGNGEPSGSGDLLDLSSYLSGFGDFLNISGSTNEGVTWSGPGPGSELQQGLEMSDESLQFLLNSIEPAPNLIAPQPQYYDADNPPVQQPLHVTPPPVPLSVSPQLNTPGPEWAAIEPAPNVAVPQPQYRDGSGPAMQQPYNTPPLAPLPVNPQPDTHGPECRTSAGPPNESRLQPGSTGSSMVAPLVPTTVVPNADVQSFPTAADLDRPIAPPFTPHALQVLAVRQPSPSTTQMIAPRDMSNGDFGFALVNAYIDFNKSLARYSNRCHLYPSETDIQNEQECFSQL</sequence>
<feature type="compositionally biased region" description="Polar residues" evidence="2">
    <location>
        <begin position="915"/>
        <end position="925"/>
    </location>
</feature>
<name>A0A8H3HTX8_9AGAM</name>
<dbReference type="AlphaFoldDB" id="A0A8H3HTX8"/>
<feature type="compositionally biased region" description="Pro residues" evidence="2">
    <location>
        <begin position="885"/>
        <end position="896"/>
    </location>
</feature>
<dbReference type="PANTHER" id="PTHR13037:SF24">
    <property type="entry name" value="POLYCOMB PROTEIN PCL-RELATED"/>
    <property type="match status" value="1"/>
</dbReference>
<reference evidence="3" key="1">
    <citation type="submission" date="2021-01" db="EMBL/GenBank/DDBJ databases">
        <authorList>
            <person name="Kaushik A."/>
        </authorList>
    </citation>
    <scope>NUCLEOTIDE SEQUENCE</scope>
    <source>
        <strain evidence="3">Type strain: AG8-Rh-89/</strain>
    </source>
</reference>